<evidence type="ECO:0000313" key="4">
    <source>
        <dbReference type="Proteomes" id="UP000260504"/>
    </source>
</evidence>
<reference evidence="1 4" key="1">
    <citation type="submission" date="2017-08" db="EMBL/GenBank/DDBJ databases">
        <title>Meningococcal Conjunctivitis and Endemic Carriage at a Military Recruit Training Center.</title>
        <authorList>
            <person name="Bobb A.J."/>
            <person name="Galac M.R."/>
            <person name="Snesrud E."/>
            <person name="Clagett C.D."/>
        </authorList>
    </citation>
    <scope>NUCLEOTIDE SEQUENCE [LARGE SCALE GENOMIC DNA]</scope>
    <source>
        <strain evidence="1 4">MRSN431200</strain>
    </source>
</reference>
<dbReference type="AlphaFoldDB" id="A0A378VRA0"/>
<proteinExistence type="predicted"/>
<reference evidence="2 3" key="2">
    <citation type="submission" date="2018-06" db="EMBL/GenBank/DDBJ databases">
        <authorList>
            <consortium name="Pathogen Informatics"/>
            <person name="Doyle S."/>
        </authorList>
    </citation>
    <scope>NUCLEOTIDE SEQUENCE [LARGE SCALE GENOMIC DNA]</scope>
    <source>
        <strain evidence="2 3">NCTC8554</strain>
    </source>
</reference>
<name>A0A378VRA0_NEIME</name>
<gene>
    <name evidence="1" type="ORF">CIJ84_00820</name>
    <name evidence="2" type="ORF">NCTC8554_00414</name>
</gene>
<sequence length="98" mass="11465">MKFDTNNACTDAIYRPENVFQQQDVREILLGQYSYAGSQILRNIVRSLYKGVPVELYQVSQLDQKHYAIFEAILAHYRKYGESEQLRQIVCEMNREAG</sequence>
<evidence type="ECO:0000313" key="1">
    <source>
        <dbReference type="EMBL" id="RGB19010.1"/>
    </source>
</evidence>
<evidence type="ECO:0000313" key="3">
    <source>
        <dbReference type="Proteomes" id="UP000254176"/>
    </source>
</evidence>
<accession>A0A378VRA0</accession>
<evidence type="ECO:0000313" key="2">
    <source>
        <dbReference type="EMBL" id="SUA18735.1"/>
    </source>
</evidence>
<dbReference type="EMBL" id="NVYQ01000011">
    <property type="protein sequence ID" value="RGB19010.1"/>
    <property type="molecule type" value="Genomic_DNA"/>
</dbReference>
<dbReference type="EMBL" id="UGRP01000001">
    <property type="protein sequence ID" value="SUA18735.1"/>
    <property type="molecule type" value="Genomic_DNA"/>
</dbReference>
<dbReference type="Proteomes" id="UP000254176">
    <property type="component" value="Unassembled WGS sequence"/>
</dbReference>
<protein>
    <submittedName>
        <fullName evidence="2">Uncharacterized protein</fullName>
    </submittedName>
</protein>
<organism evidence="2 3">
    <name type="scientific">Neisseria meningitidis</name>
    <dbReference type="NCBI Taxonomy" id="487"/>
    <lineage>
        <taxon>Bacteria</taxon>
        <taxon>Pseudomonadati</taxon>
        <taxon>Pseudomonadota</taxon>
        <taxon>Betaproteobacteria</taxon>
        <taxon>Neisseriales</taxon>
        <taxon>Neisseriaceae</taxon>
        <taxon>Neisseria</taxon>
    </lineage>
</organism>
<dbReference type="Proteomes" id="UP000260504">
    <property type="component" value="Unassembled WGS sequence"/>
</dbReference>